<accession>A0ABY6BKF9</accession>
<reference evidence="1" key="1">
    <citation type="submission" date="2022-09" db="EMBL/GenBank/DDBJ databases">
        <title>Tahibacter sp. nov., isolated from a fresh water.</title>
        <authorList>
            <person name="Baek J.H."/>
            <person name="Lee J.K."/>
            <person name="Kim J.M."/>
            <person name="Jeon C.O."/>
        </authorList>
    </citation>
    <scope>NUCLEOTIDE SEQUENCE</scope>
    <source>
        <strain evidence="1">W38</strain>
    </source>
</reference>
<dbReference type="Proteomes" id="UP001064632">
    <property type="component" value="Chromosome"/>
</dbReference>
<name>A0ABY6BKF9_9GAMM</name>
<dbReference type="RefSeq" id="WP_261697205.1">
    <property type="nucleotide sequence ID" value="NZ_CP104694.1"/>
</dbReference>
<evidence type="ECO:0000313" key="1">
    <source>
        <dbReference type="EMBL" id="UXI70254.1"/>
    </source>
</evidence>
<sequence>MTYDIGVGRCVSIDADSIVALIDSAVLQKLLPGQPWQRFGTSRLIVSPGACSRTRPPVVAQELWIDRAAVATQTAASVDIDGNGVLVTVNLGTLLENLDPLRTHEEKPRKRVWEHRGI</sequence>
<gene>
    <name evidence="1" type="ORF">N4264_11645</name>
</gene>
<proteinExistence type="predicted"/>
<dbReference type="EMBL" id="CP104694">
    <property type="protein sequence ID" value="UXI70254.1"/>
    <property type="molecule type" value="Genomic_DNA"/>
</dbReference>
<keyword evidence="2" id="KW-1185">Reference proteome</keyword>
<protein>
    <submittedName>
        <fullName evidence="1">Uncharacterized protein</fullName>
    </submittedName>
</protein>
<organism evidence="1 2">
    <name type="scientific">Tahibacter amnicola</name>
    <dbReference type="NCBI Taxonomy" id="2976241"/>
    <lineage>
        <taxon>Bacteria</taxon>
        <taxon>Pseudomonadati</taxon>
        <taxon>Pseudomonadota</taxon>
        <taxon>Gammaproteobacteria</taxon>
        <taxon>Lysobacterales</taxon>
        <taxon>Rhodanobacteraceae</taxon>
        <taxon>Tahibacter</taxon>
    </lineage>
</organism>
<evidence type="ECO:0000313" key="2">
    <source>
        <dbReference type="Proteomes" id="UP001064632"/>
    </source>
</evidence>